<feature type="transmembrane region" description="Helical" evidence="2">
    <location>
        <begin position="77"/>
        <end position="96"/>
    </location>
</feature>
<comment type="caution">
    <text evidence="3">The sequence shown here is derived from an EMBL/GenBank/DDBJ whole genome shotgun (WGS) entry which is preliminary data.</text>
</comment>
<feature type="transmembrane region" description="Helical" evidence="2">
    <location>
        <begin position="116"/>
        <end position="135"/>
    </location>
</feature>
<gene>
    <name evidence="3" type="ORF">VFDL14_14680</name>
</gene>
<keyword evidence="2" id="KW-0472">Membrane</keyword>
<proteinExistence type="predicted"/>
<keyword evidence="4" id="KW-1185">Reference proteome</keyword>
<reference evidence="3 4" key="1">
    <citation type="submission" date="2014-02" db="EMBL/GenBank/DDBJ databases">
        <title>Vibrio fortis Dalian14 Genome Sequencing.</title>
        <authorList>
            <person name="Wang Y."/>
            <person name="Song L."/>
            <person name="Liu G."/>
            <person name="Ding J."/>
        </authorList>
    </citation>
    <scope>NUCLEOTIDE SEQUENCE [LARGE SCALE GENOMIC DNA]</scope>
    <source>
        <strain evidence="3 4">Dalian14</strain>
    </source>
</reference>
<dbReference type="RefSeq" id="WP_032550367.1">
    <property type="nucleotide sequence ID" value="NZ_JFFR01000009.1"/>
</dbReference>
<accession>A0A066UQR5</accession>
<organism evidence="3 4">
    <name type="scientific">Vibrio fortis</name>
    <dbReference type="NCBI Taxonomy" id="212667"/>
    <lineage>
        <taxon>Bacteria</taxon>
        <taxon>Pseudomonadati</taxon>
        <taxon>Pseudomonadota</taxon>
        <taxon>Gammaproteobacteria</taxon>
        <taxon>Vibrionales</taxon>
        <taxon>Vibrionaceae</taxon>
        <taxon>Vibrio</taxon>
    </lineage>
</organism>
<evidence type="ECO:0000256" key="2">
    <source>
        <dbReference type="SAM" id="Phobius"/>
    </source>
</evidence>
<evidence type="ECO:0000313" key="4">
    <source>
        <dbReference type="Proteomes" id="UP000027219"/>
    </source>
</evidence>
<sequence length="163" mass="18266">MSIKDVVTNASEWLVGNGSWLFPIVLLLLSFLLRWGWGRGFSKINFFKLIMVFPIDIKIMACTFVLAAMVLNPSDPFGVGIFLIFGLVLLGVSIGFYNHLKIENTDNCNKKYINRYFLSSMFISILMLVFSILIMQEYENKSAMPSSTNSVLTGAGEKGVNDD</sequence>
<dbReference type="AlphaFoldDB" id="A0A066UQR5"/>
<dbReference type="Proteomes" id="UP000027219">
    <property type="component" value="Unassembled WGS sequence"/>
</dbReference>
<feature type="transmembrane region" description="Helical" evidence="2">
    <location>
        <begin position="49"/>
        <end position="71"/>
    </location>
</feature>
<dbReference type="EMBL" id="JFFR01000009">
    <property type="protein sequence ID" value="KDN29430.1"/>
    <property type="molecule type" value="Genomic_DNA"/>
</dbReference>
<name>A0A066UQR5_9VIBR</name>
<keyword evidence="2" id="KW-1133">Transmembrane helix</keyword>
<feature type="region of interest" description="Disordered" evidence="1">
    <location>
        <begin position="144"/>
        <end position="163"/>
    </location>
</feature>
<feature type="transmembrane region" description="Helical" evidence="2">
    <location>
        <begin position="20"/>
        <end position="37"/>
    </location>
</feature>
<evidence type="ECO:0000313" key="3">
    <source>
        <dbReference type="EMBL" id="KDN29430.1"/>
    </source>
</evidence>
<keyword evidence="2" id="KW-0812">Transmembrane</keyword>
<evidence type="ECO:0000256" key="1">
    <source>
        <dbReference type="SAM" id="MobiDB-lite"/>
    </source>
</evidence>
<protein>
    <submittedName>
        <fullName evidence="3">Uncharacterized protein</fullName>
    </submittedName>
</protein>